<organism evidence="1 2">
    <name type="scientific">Paraglaciecola psychrophila 170</name>
    <dbReference type="NCBI Taxonomy" id="1129794"/>
    <lineage>
        <taxon>Bacteria</taxon>
        <taxon>Pseudomonadati</taxon>
        <taxon>Pseudomonadota</taxon>
        <taxon>Gammaproteobacteria</taxon>
        <taxon>Alteromonadales</taxon>
        <taxon>Alteromonadaceae</taxon>
        <taxon>Paraglaciecola</taxon>
    </lineage>
</organism>
<dbReference type="HOGENOM" id="CLU_2634876_0_0_6"/>
<protein>
    <submittedName>
        <fullName evidence="1">Uncharacterized protein</fullName>
    </submittedName>
</protein>
<reference evidence="1 2" key="1">
    <citation type="journal article" date="2013" name="Genome Announc.">
        <title>Complete Genome Sequence of Glaciecola psychrophila Strain 170T.</title>
        <authorList>
            <person name="Yin J."/>
            <person name="Chen J."/>
            <person name="Liu G."/>
            <person name="Yu Y."/>
            <person name="Song L."/>
            <person name="Wang X."/>
            <person name="Qu X."/>
        </authorList>
    </citation>
    <scope>NUCLEOTIDE SEQUENCE [LARGE SCALE GENOMIC DNA]</scope>
    <source>
        <strain evidence="1 2">170</strain>
    </source>
</reference>
<dbReference type="OrthoDB" id="9943032at2"/>
<evidence type="ECO:0000313" key="1">
    <source>
        <dbReference type="EMBL" id="AGH43766.1"/>
    </source>
</evidence>
<dbReference type="STRING" id="1129794.C427_1657"/>
<dbReference type="Proteomes" id="UP000011864">
    <property type="component" value="Chromosome"/>
</dbReference>
<name>M4RJK8_9ALTE</name>
<proteinExistence type="predicted"/>
<gene>
    <name evidence="1" type="ORF">C427_1657</name>
</gene>
<sequence length="77" mass="8892">MQHYDLVMQKQENKGNARQLSFLFGLNLTLAKEYYLAKTTRCNETTSYVNTGLTELGLSQAEFTDIMTNIVTKKYFL</sequence>
<evidence type="ECO:0000313" key="2">
    <source>
        <dbReference type="Proteomes" id="UP000011864"/>
    </source>
</evidence>
<dbReference type="EMBL" id="CP003837">
    <property type="protein sequence ID" value="AGH43766.1"/>
    <property type="molecule type" value="Genomic_DNA"/>
</dbReference>
<keyword evidence="2" id="KW-1185">Reference proteome</keyword>
<dbReference type="PATRIC" id="fig|1129794.4.peg.1641"/>
<accession>M4RJK8</accession>
<dbReference type="KEGG" id="gps:C427_1657"/>
<dbReference type="AlphaFoldDB" id="M4RJK8"/>